<evidence type="ECO:0000313" key="1">
    <source>
        <dbReference type="EMBL" id="MST70184.1"/>
    </source>
</evidence>
<dbReference type="InterPro" id="IPR013078">
    <property type="entry name" value="His_Pase_superF_clade-1"/>
</dbReference>
<dbReference type="GO" id="GO:0000166">
    <property type="term" value="F:nucleotide binding"/>
    <property type="evidence" value="ECO:0007669"/>
    <property type="project" value="InterPro"/>
</dbReference>
<gene>
    <name evidence="1" type="ORF">FYJ65_02325</name>
</gene>
<dbReference type="GO" id="GO:0016791">
    <property type="term" value="F:phosphatase activity"/>
    <property type="evidence" value="ECO:0007669"/>
    <property type="project" value="TreeGrafter"/>
</dbReference>
<sequence>MKLIIGGYAQGKSKYGEARFPGHILYDEANFSLLYREAPGTGIRINHLHRIIREKLEVGQTEEEILQEVEEIARNHPDCVFISDEIGSGIVPMDPLDRRWREVTGRILIRIAAESDEVIRLFCGIPQVIKKGLPAVRHIFLIRHGATPGNLEHRYIGRTDESLSETGRREIERHCYPICDAVFCSPMRRCRETAELIHPARIPVEVADFRETDFGRFEGHTYQELQDNPAYRHWLRTEGTIPFPDGESREEVRARVLEGWQKMLQEAEDRENIALVIHGGTIMTLLSELFGGNYYDYQVRNGEGYSFDVSRDGICSGLRARSYSGGSGDMEPSGAANR</sequence>
<reference evidence="1 2" key="1">
    <citation type="submission" date="2019-08" db="EMBL/GenBank/DDBJ databases">
        <title>In-depth cultivation of the pig gut microbiome towards novel bacterial diversity and tailored functional studies.</title>
        <authorList>
            <person name="Wylensek D."/>
            <person name="Hitch T.C.A."/>
            <person name="Clavel T."/>
        </authorList>
    </citation>
    <scope>NUCLEOTIDE SEQUENCE [LARGE SCALE GENOMIC DNA]</scope>
    <source>
        <strain evidence="1 2">WCA-MUC-591-APC-4B</strain>
    </source>
</reference>
<dbReference type="Proteomes" id="UP000469424">
    <property type="component" value="Unassembled WGS sequence"/>
</dbReference>
<dbReference type="UniPathway" id="UPA00148">
    <property type="reaction ID" value="UER00236"/>
</dbReference>
<dbReference type="InterPro" id="IPR027417">
    <property type="entry name" value="P-loop_NTPase"/>
</dbReference>
<dbReference type="AlphaFoldDB" id="A0A6N7XH17"/>
<dbReference type="RefSeq" id="WP_154553748.1">
    <property type="nucleotide sequence ID" value="NZ_VUNA01000003.1"/>
</dbReference>
<name>A0A6N7XH17_9FIRM</name>
<dbReference type="Gene3D" id="3.40.50.300">
    <property type="entry name" value="P-loop containing nucleotide triphosphate hydrolases"/>
    <property type="match status" value="1"/>
</dbReference>
<evidence type="ECO:0000313" key="2">
    <source>
        <dbReference type="Proteomes" id="UP000469424"/>
    </source>
</evidence>
<dbReference type="PANTHER" id="PTHR48100">
    <property type="entry name" value="BROAD-SPECIFICITY PHOSPHATASE YOR283W-RELATED"/>
    <property type="match status" value="1"/>
</dbReference>
<comment type="caution">
    <text evidence="1">The sequence shown here is derived from an EMBL/GenBank/DDBJ whole genome shotgun (WGS) entry which is preliminary data.</text>
</comment>
<keyword evidence="2" id="KW-1185">Reference proteome</keyword>
<organism evidence="1 2">
    <name type="scientific">Mogibacterium kristiansenii</name>
    <dbReference type="NCBI Taxonomy" id="2606708"/>
    <lineage>
        <taxon>Bacteria</taxon>
        <taxon>Bacillati</taxon>
        <taxon>Bacillota</taxon>
        <taxon>Clostridia</taxon>
        <taxon>Peptostreptococcales</taxon>
        <taxon>Anaerovoracaceae</taxon>
        <taxon>Mogibacterium</taxon>
    </lineage>
</organism>
<protein>
    <submittedName>
        <fullName evidence="1">Uncharacterized protein</fullName>
    </submittedName>
</protein>
<dbReference type="InterPro" id="IPR050275">
    <property type="entry name" value="PGM_Phosphatase"/>
</dbReference>
<dbReference type="Gene3D" id="3.40.50.1240">
    <property type="entry name" value="Phosphoglycerate mutase-like"/>
    <property type="match status" value="1"/>
</dbReference>
<dbReference type="InterPro" id="IPR003203">
    <property type="entry name" value="CobU/CobP"/>
</dbReference>
<dbReference type="SUPFAM" id="SSF53254">
    <property type="entry name" value="Phosphoglycerate mutase-like"/>
    <property type="match status" value="1"/>
</dbReference>
<dbReference type="SUPFAM" id="SSF52540">
    <property type="entry name" value="P-loop containing nucleoside triphosphate hydrolases"/>
    <property type="match status" value="1"/>
</dbReference>
<dbReference type="GO" id="GO:0009236">
    <property type="term" value="P:cobalamin biosynthetic process"/>
    <property type="evidence" value="ECO:0007669"/>
    <property type="project" value="UniProtKB-UniPathway"/>
</dbReference>
<dbReference type="EMBL" id="VUNA01000003">
    <property type="protein sequence ID" value="MST70184.1"/>
    <property type="molecule type" value="Genomic_DNA"/>
</dbReference>
<dbReference type="Pfam" id="PF02283">
    <property type="entry name" value="CobU"/>
    <property type="match status" value="1"/>
</dbReference>
<dbReference type="CDD" id="cd07067">
    <property type="entry name" value="HP_PGM_like"/>
    <property type="match status" value="1"/>
</dbReference>
<dbReference type="SMART" id="SM00855">
    <property type="entry name" value="PGAM"/>
    <property type="match status" value="1"/>
</dbReference>
<proteinExistence type="predicted"/>
<dbReference type="InterPro" id="IPR029033">
    <property type="entry name" value="His_PPase_superfam"/>
</dbReference>
<dbReference type="Pfam" id="PF00300">
    <property type="entry name" value="His_Phos_1"/>
    <property type="match status" value="1"/>
</dbReference>
<accession>A0A6N7XH17</accession>
<dbReference type="GO" id="GO:0043752">
    <property type="term" value="F:adenosylcobinamide kinase activity"/>
    <property type="evidence" value="ECO:0007669"/>
    <property type="project" value="InterPro"/>
</dbReference>